<dbReference type="GO" id="GO:0016491">
    <property type="term" value="F:oxidoreductase activity"/>
    <property type="evidence" value="ECO:0007669"/>
    <property type="project" value="UniProtKB-ARBA"/>
</dbReference>
<organism evidence="3 4">
    <name type="scientific">Rhizobium esperanzae</name>
    <dbReference type="NCBI Taxonomy" id="1967781"/>
    <lineage>
        <taxon>Bacteria</taxon>
        <taxon>Pseudomonadati</taxon>
        <taxon>Pseudomonadota</taxon>
        <taxon>Alphaproteobacteria</taxon>
        <taxon>Hyphomicrobiales</taxon>
        <taxon>Rhizobiaceae</taxon>
        <taxon>Rhizobium/Agrobacterium group</taxon>
        <taxon>Rhizobium</taxon>
    </lineage>
</organism>
<dbReference type="InterPro" id="IPR036291">
    <property type="entry name" value="NAD(P)-bd_dom_sf"/>
</dbReference>
<comment type="caution">
    <text evidence="3">The sequence shown here is derived from an EMBL/GenBank/DDBJ whole genome shotgun (WGS) entry which is preliminary data.</text>
</comment>
<name>A0A246DUU7_9HYPH</name>
<sequence>MKTLLLKKDEVSRLISVTEVIAAVEEAYKAFSSDQVEQPDYMGIDLPSPRGEIDFKLGYYKANEIISMKASSGGFIDNPTAHGVPNGMATIFLFDARSGALICVMDGSLILGLRTGASGAVSVKALARKNATTVASIGTGNQARMQIRSINEIMKIEEIHAWDSNPDTLFKYKTDIESELGIPVMMANSKKEAVEQADILVTTTRGRGSLVEAGWVRPGTHIVAIGTDQQGKQELDPEIFRNAKLVVDSMAQCTEKGETWHPLNKNIITKDDIHGEIGEILLGRKPGRESDDEITIFDSTGMAIQDNTTASKIYHNAIANNVGTFFQFFEQ</sequence>
<dbReference type="Gene3D" id="3.40.50.720">
    <property type="entry name" value="NAD(P)-binding Rossmann-like Domain"/>
    <property type="match status" value="1"/>
</dbReference>
<dbReference type="InterPro" id="IPR003462">
    <property type="entry name" value="ODC_Mu_crystall"/>
</dbReference>
<dbReference type="PIRSF" id="PIRSF001439">
    <property type="entry name" value="CryM"/>
    <property type="match status" value="1"/>
</dbReference>
<dbReference type="FunFam" id="3.40.50.720:FF:000311">
    <property type="entry name" value="Ornithine cyclodeaminase"/>
    <property type="match status" value="1"/>
</dbReference>
<dbReference type="AlphaFoldDB" id="A0A246DUU7"/>
<dbReference type="Proteomes" id="UP000197269">
    <property type="component" value="Unassembled WGS sequence"/>
</dbReference>
<dbReference type="SUPFAM" id="SSF51735">
    <property type="entry name" value="NAD(P)-binding Rossmann-fold domains"/>
    <property type="match status" value="1"/>
</dbReference>
<evidence type="ECO:0000313" key="3">
    <source>
        <dbReference type="EMBL" id="OWO94111.1"/>
    </source>
</evidence>
<dbReference type="PANTHER" id="PTHR13812:SF19">
    <property type="entry name" value="KETIMINE REDUCTASE MU-CRYSTALLIN"/>
    <property type="match status" value="1"/>
</dbReference>
<dbReference type="GO" id="GO:0005737">
    <property type="term" value="C:cytoplasm"/>
    <property type="evidence" value="ECO:0007669"/>
    <property type="project" value="TreeGrafter"/>
</dbReference>
<dbReference type="Gene3D" id="3.30.1780.10">
    <property type="entry name" value="ornithine cyclodeaminase, domain 1"/>
    <property type="match status" value="1"/>
</dbReference>
<dbReference type="PANTHER" id="PTHR13812">
    <property type="entry name" value="KETIMINE REDUCTASE MU-CRYSTALLIN"/>
    <property type="match status" value="1"/>
</dbReference>
<evidence type="ECO:0000256" key="1">
    <source>
        <dbReference type="ARBA" id="ARBA00008903"/>
    </source>
</evidence>
<reference evidence="3 4" key="1">
    <citation type="submission" date="2017-03" db="EMBL/GenBank/DDBJ databases">
        <title>Genome of strain Rhizobium sp. CNPSo 668.</title>
        <authorList>
            <person name="Ribeiro R."/>
        </authorList>
    </citation>
    <scope>NUCLEOTIDE SEQUENCE [LARGE SCALE GENOMIC DNA]</scope>
    <source>
        <strain evidence="3 4">CNPSo 668</strain>
    </source>
</reference>
<evidence type="ECO:0000256" key="2">
    <source>
        <dbReference type="ARBA" id="ARBA00023027"/>
    </source>
</evidence>
<comment type="similarity">
    <text evidence="1">Belongs to the ornithine cyclodeaminase/mu-crystallin family.</text>
</comment>
<evidence type="ECO:0000313" key="4">
    <source>
        <dbReference type="Proteomes" id="UP000197269"/>
    </source>
</evidence>
<gene>
    <name evidence="3" type="ORF">B5E41_15680</name>
</gene>
<dbReference type="GO" id="GO:0019752">
    <property type="term" value="P:carboxylic acid metabolic process"/>
    <property type="evidence" value="ECO:0007669"/>
    <property type="project" value="UniProtKB-ARBA"/>
</dbReference>
<dbReference type="InterPro" id="IPR023401">
    <property type="entry name" value="ODC_N"/>
</dbReference>
<proteinExistence type="inferred from homology"/>
<dbReference type="Pfam" id="PF02423">
    <property type="entry name" value="OCD_Mu_crystall"/>
    <property type="match status" value="1"/>
</dbReference>
<accession>A0A246DUU7</accession>
<dbReference type="RefSeq" id="WP_064807715.1">
    <property type="nucleotide sequence ID" value="NZ_MXPU01000009.1"/>
</dbReference>
<protein>
    <submittedName>
        <fullName evidence="3">Ornithine cyclodeaminase family protein</fullName>
    </submittedName>
</protein>
<dbReference type="EMBL" id="MXPU01000009">
    <property type="protein sequence ID" value="OWO94111.1"/>
    <property type="molecule type" value="Genomic_DNA"/>
</dbReference>
<keyword evidence="2" id="KW-0520">NAD</keyword>